<evidence type="ECO:0000256" key="2">
    <source>
        <dbReference type="ARBA" id="ARBA00023002"/>
    </source>
</evidence>
<dbReference type="Pfam" id="PF00171">
    <property type="entry name" value="Aldedh"/>
    <property type="match status" value="1"/>
</dbReference>
<keyword evidence="3" id="KW-0520">NAD</keyword>
<protein>
    <submittedName>
        <fullName evidence="5">Aldehyde dehydrogenase family protein</fullName>
    </submittedName>
</protein>
<dbReference type="Gene3D" id="3.40.309.10">
    <property type="entry name" value="Aldehyde Dehydrogenase, Chain A, domain 2"/>
    <property type="match status" value="1"/>
</dbReference>
<keyword evidence="2" id="KW-0560">Oxidoreductase</keyword>
<comment type="caution">
    <text evidence="5">The sequence shown here is derived from an EMBL/GenBank/DDBJ whole genome shotgun (WGS) entry which is preliminary data.</text>
</comment>
<comment type="similarity">
    <text evidence="1">Belongs to the aldehyde dehydrogenase family.</text>
</comment>
<reference evidence="6" key="1">
    <citation type="journal article" date="2019" name="Int. J. Syst. Evol. Microbiol.">
        <title>The Global Catalogue of Microorganisms (GCM) 10K type strain sequencing project: providing services to taxonomists for standard genome sequencing and annotation.</title>
        <authorList>
            <consortium name="The Broad Institute Genomics Platform"/>
            <consortium name="The Broad Institute Genome Sequencing Center for Infectious Disease"/>
            <person name="Wu L."/>
            <person name="Ma J."/>
        </authorList>
    </citation>
    <scope>NUCLEOTIDE SEQUENCE [LARGE SCALE GENOMIC DNA]</scope>
    <source>
        <strain evidence="6">JCM 16898</strain>
    </source>
</reference>
<evidence type="ECO:0000256" key="1">
    <source>
        <dbReference type="ARBA" id="ARBA00009986"/>
    </source>
</evidence>
<dbReference type="InterPro" id="IPR016161">
    <property type="entry name" value="Ald_DH/histidinol_DH"/>
</dbReference>
<proteinExistence type="inferred from homology"/>
<dbReference type="Gene3D" id="3.40.605.10">
    <property type="entry name" value="Aldehyde Dehydrogenase, Chain A, domain 1"/>
    <property type="match status" value="1"/>
</dbReference>
<evidence type="ECO:0000256" key="3">
    <source>
        <dbReference type="ARBA" id="ARBA00023027"/>
    </source>
</evidence>
<dbReference type="SUPFAM" id="SSF53720">
    <property type="entry name" value="ALDH-like"/>
    <property type="match status" value="1"/>
</dbReference>
<sequence>MPSTITNNAPVTNQIDPVDHYIAGRWQSSPDRFATTNPLDDSVVAHIAAGGPDEARAAVDAAAQAFPAWASMLPVERQRLFLHAADLVEARTEQIVRILAVEAGTSTAFAKFQIAWSANLLRQAAGWGYLPYGDLLPSDTPGRFAMAMRKPLGVVAGFTPWNGAFNLAWRTIVLPLAFGNTVLIKPSEEAPISAGLLHAQILHDAGFPAGVVNVVTHAPGQAAPLADVFFESPAVRCINFTGSATTARMLAAKAGAALKPIVLELGGYNPLVILDDADLDQAVDATVFGAFFHQGQICMNTRKVYIDAQLHDEYLVRLAAKTDALVRGNPLDPEVIIGPLINDRAVTQMETRIQDAVDKGARVISGNQRDQRVFAPTVLADVPPTAVATIGQEETFGPLLVVEAVDSVEQAVSRAQAVPYGLSAAIVTGDEERGLDLARRFDAGIVHVNSSTMAGEPALPNGGVKDSGWGRSGHYAIEDFTEIRLVTTTHGPAKYPF</sequence>
<dbReference type="InterPro" id="IPR015590">
    <property type="entry name" value="Aldehyde_DH_dom"/>
</dbReference>
<dbReference type="InterPro" id="IPR016162">
    <property type="entry name" value="Ald_DH_N"/>
</dbReference>
<dbReference type="Proteomes" id="UP001500689">
    <property type="component" value="Unassembled WGS sequence"/>
</dbReference>
<dbReference type="PROSITE" id="PS00070">
    <property type="entry name" value="ALDEHYDE_DEHYDR_CYS"/>
    <property type="match status" value="1"/>
</dbReference>
<dbReference type="InterPro" id="IPR016160">
    <property type="entry name" value="Ald_DH_CS_CYS"/>
</dbReference>
<dbReference type="InterPro" id="IPR016163">
    <property type="entry name" value="Ald_DH_C"/>
</dbReference>
<evidence type="ECO:0000259" key="4">
    <source>
        <dbReference type="Pfam" id="PF00171"/>
    </source>
</evidence>
<dbReference type="PANTHER" id="PTHR42986:SF1">
    <property type="entry name" value="BENZALDEHYDE DEHYDROGENASE YFMT"/>
    <property type="match status" value="1"/>
</dbReference>
<name>A0ABP6WLE7_9PSEU</name>
<dbReference type="PANTHER" id="PTHR42986">
    <property type="entry name" value="BENZALDEHYDE DEHYDROGENASE YFMT"/>
    <property type="match status" value="1"/>
</dbReference>
<dbReference type="EMBL" id="BAAAZN010000007">
    <property type="protein sequence ID" value="GAA3551465.1"/>
    <property type="molecule type" value="Genomic_DNA"/>
</dbReference>
<keyword evidence="6" id="KW-1185">Reference proteome</keyword>
<organism evidence="5 6">
    <name type="scientific">Amycolatopsis ultiminotia</name>
    <dbReference type="NCBI Taxonomy" id="543629"/>
    <lineage>
        <taxon>Bacteria</taxon>
        <taxon>Bacillati</taxon>
        <taxon>Actinomycetota</taxon>
        <taxon>Actinomycetes</taxon>
        <taxon>Pseudonocardiales</taxon>
        <taxon>Pseudonocardiaceae</taxon>
        <taxon>Amycolatopsis</taxon>
    </lineage>
</organism>
<feature type="domain" description="Aldehyde dehydrogenase" evidence="4">
    <location>
        <begin position="29"/>
        <end position="486"/>
    </location>
</feature>
<dbReference type="RefSeq" id="WP_344861677.1">
    <property type="nucleotide sequence ID" value="NZ_BAAAZN010000007.1"/>
</dbReference>
<accession>A0ABP6WLE7</accession>
<evidence type="ECO:0000313" key="5">
    <source>
        <dbReference type="EMBL" id="GAA3551465.1"/>
    </source>
</evidence>
<gene>
    <name evidence="5" type="ORF">GCM10022222_38780</name>
</gene>
<evidence type="ECO:0000313" key="6">
    <source>
        <dbReference type="Proteomes" id="UP001500689"/>
    </source>
</evidence>